<dbReference type="PANTHER" id="PTHR32285:SF167">
    <property type="entry name" value="TRICHOME BIREFRINGENCE-LIKE N-TERMINAL DOMAIN-CONTAINING PROTEIN"/>
    <property type="match status" value="1"/>
</dbReference>
<evidence type="ECO:0000313" key="10">
    <source>
        <dbReference type="EMBL" id="KAE8022148.1"/>
    </source>
</evidence>
<evidence type="ECO:0000256" key="2">
    <source>
        <dbReference type="ARBA" id="ARBA00007727"/>
    </source>
</evidence>
<dbReference type="GO" id="GO:0016020">
    <property type="term" value="C:membrane"/>
    <property type="evidence" value="ECO:0007669"/>
    <property type="project" value="UniProtKB-SubCell"/>
</dbReference>
<keyword evidence="11" id="KW-1185">Reference proteome</keyword>
<name>A0A5N6QY30_9ROSI</name>
<keyword evidence="6 7" id="KW-0472">Membrane</keyword>
<dbReference type="GO" id="GO:0005794">
    <property type="term" value="C:Golgi apparatus"/>
    <property type="evidence" value="ECO:0007669"/>
    <property type="project" value="TreeGrafter"/>
</dbReference>
<evidence type="ECO:0000256" key="1">
    <source>
        <dbReference type="ARBA" id="ARBA00004167"/>
    </source>
</evidence>
<dbReference type="InterPro" id="IPR026057">
    <property type="entry name" value="TBL_C"/>
</dbReference>
<protein>
    <submittedName>
        <fullName evidence="10">Uncharacterized protein</fullName>
    </submittedName>
</protein>
<dbReference type="Proteomes" id="UP000327013">
    <property type="component" value="Chromosome 3"/>
</dbReference>
<proteinExistence type="inferred from homology"/>
<organism evidence="10 11">
    <name type="scientific">Carpinus fangiana</name>
    <dbReference type="NCBI Taxonomy" id="176857"/>
    <lineage>
        <taxon>Eukaryota</taxon>
        <taxon>Viridiplantae</taxon>
        <taxon>Streptophyta</taxon>
        <taxon>Embryophyta</taxon>
        <taxon>Tracheophyta</taxon>
        <taxon>Spermatophyta</taxon>
        <taxon>Magnoliopsida</taxon>
        <taxon>eudicotyledons</taxon>
        <taxon>Gunneridae</taxon>
        <taxon>Pentapetalae</taxon>
        <taxon>rosids</taxon>
        <taxon>fabids</taxon>
        <taxon>Fagales</taxon>
        <taxon>Betulaceae</taxon>
        <taxon>Carpinus</taxon>
    </lineage>
</organism>
<dbReference type="Pfam" id="PF14416">
    <property type="entry name" value="PMR5N"/>
    <property type="match status" value="1"/>
</dbReference>
<reference evidence="10 11" key="1">
    <citation type="submission" date="2019-06" db="EMBL/GenBank/DDBJ databases">
        <title>A chromosomal-level reference genome of Carpinus fangiana (Coryloideae, Betulaceae).</title>
        <authorList>
            <person name="Yang X."/>
            <person name="Wang Z."/>
            <person name="Zhang L."/>
            <person name="Hao G."/>
            <person name="Liu J."/>
            <person name="Yang Y."/>
        </authorList>
    </citation>
    <scope>NUCLEOTIDE SEQUENCE [LARGE SCALE GENOMIC DNA]</scope>
    <source>
        <strain evidence="10">Cfa_2016G</strain>
        <tissue evidence="10">Leaf</tissue>
    </source>
</reference>
<comment type="similarity">
    <text evidence="2">Belongs to the PC-esterase family. TBL subfamily.</text>
</comment>
<evidence type="ECO:0000256" key="7">
    <source>
        <dbReference type="SAM" id="Phobius"/>
    </source>
</evidence>
<dbReference type="InterPro" id="IPR029962">
    <property type="entry name" value="TBL"/>
</dbReference>
<dbReference type="Pfam" id="PF13839">
    <property type="entry name" value="PC-Esterase"/>
    <property type="match status" value="1"/>
</dbReference>
<dbReference type="OrthoDB" id="630188at2759"/>
<evidence type="ECO:0000256" key="6">
    <source>
        <dbReference type="ARBA" id="ARBA00023136"/>
    </source>
</evidence>
<evidence type="ECO:0000256" key="4">
    <source>
        <dbReference type="ARBA" id="ARBA00022968"/>
    </source>
</evidence>
<evidence type="ECO:0000259" key="8">
    <source>
        <dbReference type="Pfam" id="PF13839"/>
    </source>
</evidence>
<evidence type="ECO:0000256" key="5">
    <source>
        <dbReference type="ARBA" id="ARBA00022989"/>
    </source>
</evidence>
<feature type="transmembrane region" description="Helical" evidence="7">
    <location>
        <begin position="25"/>
        <end position="44"/>
    </location>
</feature>
<keyword evidence="5 7" id="KW-1133">Transmembrane helix</keyword>
<dbReference type="InterPro" id="IPR025846">
    <property type="entry name" value="TBL_N"/>
</dbReference>
<evidence type="ECO:0000259" key="9">
    <source>
        <dbReference type="Pfam" id="PF14416"/>
    </source>
</evidence>
<accession>A0A5N6QY30</accession>
<keyword evidence="3 7" id="KW-0812">Transmembrane</keyword>
<gene>
    <name evidence="10" type="ORF">FH972_007978</name>
</gene>
<feature type="domain" description="Trichome birefringence-like C-terminal" evidence="8">
    <location>
        <begin position="120"/>
        <end position="336"/>
    </location>
</feature>
<evidence type="ECO:0000313" key="11">
    <source>
        <dbReference type="Proteomes" id="UP000327013"/>
    </source>
</evidence>
<dbReference type="AlphaFoldDB" id="A0A5N6QY30"/>
<dbReference type="EMBL" id="CM017323">
    <property type="protein sequence ID" value="KAE8022148.1"/>
    <property type="molecule type" value="Genomic_DNA"/>
</dbReference>
<keyword evidence="4" id="KW-0735">Signal-anchor</keyword>
<comment type="subcellular location">
    <subcellularLocation>
        <location evidence="1">Membrane</location>
        <topology evidence="1">Single-pass membrane protein</topology>
    </subcellularLocation>
</comment>
<evidence type="ECO:0000256" key="3">
    <source>
        <dbReference type="ARBA" id="ARBA00022692"/>
    </source>
</evidence>
<dbReference type="PANTHER" id="PTHR32285">
    <property type="entry name" value="PROTEIN TRICHOME BIREFRINGENCE-LIKE 9-RELATED"/>
    <property type="match status" value="1"/>
</dbReference>
<sequence>MVAHFIELPLGKNLPPYTTTTNIKALLLVLTVMIFLLLIPLYLVRNSSPPWLSAKGNAMSIKYGKKCNIFRGKWLQHHNIAPYYTNATCREIFDQQNCMKFGRPDTEFLKWRWKPDECELPLFDAVQFLELVKGKSMAFVGDSLGRNQMQSLLCLLASVGYPIDVSYTKDPRFKRWLYVGYNFTLANFWSPHLVNAIDTDPNGPTYNRLMNLYLDESNHDWAAQIEAFNYVIFSAGRWFFGPQMFYENGQLVGCHACLNNNIKNLTMLYGYRKAFRTAFRTLIGLKKFRGMTILRTLSPAHFENGEWDRGGSCARTRPVGNSEMKLDGADLELYMTQG</sequence>
<feature type="domain" description="Trichome birefringence-like N-terminal" evidence="9">
    <location>
        <begin position="65"/>
        <end position="119"/>
    </location>
</feature>
<dbReference type="GO" id="GO:0016413">
    <property type="term" value="F:O-acetyltransferase activity"/>
    <property type="evidence" value="ECO:0007669"/>
    <property type="project" value="InterPro"/>
</dbReference>